<reference evidence="2" key="1">
    <citation type="submission" date="2021-02" db="EMBL/GenBank/DDBJ databases">
        <authorList>
            <person name="Dougan E. K."/>
            <person name="Rhodes N."/>
            <person name="Thang M."/>
            <person name="Chan C."/>
        </authorList>
    </citation>
    <scope>NUCLEOTIDE SEQUENCE</scope>
</reference>
<proteinExistence type="predicted"/>
<protein>
    <submittedName>
        <fullName evidence="2">Uncharacterized protein</fullName>
    </submittedName>
</protein>
<sequence>MAMCKAFVIALVACASRMVSAGPLSNLLADLTGQNSHHNATCLSDGHEGAHACGLASSFTAFFPDAASHQSDHFLPEISSQSVSGSHDLQHGDVHMDQFDQQSLLAGKRPKMFVSFNKKE</sequence>
<organism evidence="2 3">
    <name type="scientific">Symbiodinium pilosum</name>
    <name type="common">Dinoflagellate</name>
    <dbReference type="NCBI Taxonomy" id="2952"/>
    <lineage>
        <taxon>Eukaryota</taxon>
        <taxon>Sar</taxon>
        <taxon>Alveolata</taxon>
        <taxon>Dinophyceae</taxon>
        <taxon>Suessiales</taxon>
        <taxon>Symbiodiniaceae</taxon>
        <taxon>Symbiodinium</taxon>
    </lineage>
</organism>
<gene>
    <name evidence="2" type="ORF">SPIL2461_LOCUS8086</name>
</gene>
<accession>A0A812PNZ0</accession>
<evidence type="ECO:0000313" key="3">
    <source>
        <dbReference type="Proteomes" id="UP000649617"/>
    </source>
</evidence>
<dbReference type="AlphaFoldDB" id="A0A812PNZ0"/>
<evidence type="ECO:0000313" key="2">
    <source>
        <dbReference type="EMBL" id="CAE7342304.1"/>
    </source>
</evidence>
<feature type="signal peptide" evidence="1">
    <location>
        <begin position="1"/>
        <end position="21"/>
    </location>
</feature>
<dbReference type="OrthoDB" id="442655at2759"/>
<dbReference type="EMBL" id="CAJNIZ010013046">
    <property type="protein sequence ID" value="CAE7342304.1"/>
    <property type="molecule type" value="Genomic_DNA"/>
</dbReference>
<evidence type="ECO:0000256" key="1">
    <source>
        <dbReference type="SAM" id="SignalP"/>
    </source>
</evidence>
<dbReference type="Proteomes" id="UP000649617">
    <property type="component" value="Unassembled WGS sequence"/>
</dbReference>
<feature type="chain" id="PRO_5032806931" evidence="1">
    <location>
        <begin position="22"/>
        <end position="120"/>
    </location>
</feature>
<comment type="caution">
    <text evidence="2">The sequence shown here is derived from an EMBL/GenBank/DDBJ whole genome shotgun (WGS) entry which is preliminary data.</text>
</comment>
<keyword evidence="3" id="KW-1185">Reference proteome</keyword>
<name>A0A812PNZ0_SYMPI</name>
<keyword evidence="1" id="KW-0732">Signal</keyword>